<accession>A0ABV4GW67</accession>
<evidence type="ECO:0000313" key="9">
    <source>
        <dbReference type="EMBL" id="MEZ0163553.1"/>
    </source>
</evidence>
<keyword evidence="3 7" id="KW-0547">Nucleotide-binding</keyword>
<feature type="domain" description="Aminoglycoside phosphotransferase" evidence="8">
    <location>
        <begin position="50"/>
        <end position="158"/>
    </location>
</feature>
<proteinExistence type="inferred from homology"/>
<keyword evidence="5 7" id="KW-0067">ATP-binding</keyword>
<comment type="similarity">
    <text evidence="1 7">Belongs to the aminoglycoside phosphotransferase family.</text>
</comment>
<name>A0ABV4GW67_9ACTN</name>
<dbReference type="Pfam" id="PF01636">
    <property type="entry name" value="APH"/>
    <property type="match status" value="2"/>
</dbReference>
<evidence type="ECO:0000313" key="10">
    <source>
        <dbReference type="Proteomes" id="UP001565927"/>
    </source>
</evidence>
<dbReference type="PIRSF" id="PIRSF000706">
    <property type="entry name" value="Kanamycin_kin"/>
    <property type="match status" value="1"/>
</dbReference>
<dbReference type="Proteomes" id="UP001565927">
    <property type="component" value="Unassembled WGS sequence"/>
</dbReference>
<organism evidence="9 10">
    <name type="scientific">Kineococcus halophytocola</name>
    <dbReference type="NCBI Taxonomy" id="3234027"/>
    <lineage>
        <taxon>Bacteria</taxon>
        <taxon>Bacillati</taxon>
        <taxon>Actinomycetota</taxon>
        <taxon>Actinomycetes</taxon>
        <taxon>Kineosporiales</taxon>
        <taxon>Kineosporiaceae</taxon>
        <taxon>Kineococcus</taxon>
    </lineage>
</organism>
<comment type="caution">
    <text evidence="9">The sequence shown here is derived from an EMBL/GenBank/DDBJ whole genome shotgun (WGS) entry which is preliminary data.</text>
</comment>
<dbReference type="InterPro" id="IPR011009">
    <property type="entry name" value="Kinase-like_dom_sf"/>
</dbReference>
<gene>
    <name evidence="9" type="ORF">AB2L27_02090</name>
</gene>
<dbReference type="SUPFAM" id="SSF56112">
    <property type="entry name" value="Protein kinase-like (PK-like)"/>
    <property type="match status" value="1"/>
</dbReference>
<evidence type="ECO:0000259" key="8">
    <source>
        <dbReference type="Pfam" id="PF01636"/>
    </source>
</evidence>
<keyword evidence="4 7" id="KW-0418">Kinase</keyword>
<dbReference type="InterPro" id="IPR024165">
    <property type="entry name" value="Kan/Strep_kinase"/>
</dbReference>
<evidence type="ECO:0000256" key="7">
    <source>
        <dbReference type="PIRNR" id="PIRNR000706"/>
    </source>
</evidence>
<sequence>MSAPTGQGLGGPAPQPVPVPVSLRPVLARWGAPAPVAALPAVWVNALGGTTFRVRGPAGTLFCKWAPAGVALDLAGEARKARWAARWLPVPQVVETGADADGSWLVSRALPGRSAVDPHWRARPRVTVPALGRALRRWHEALPVDGCPFEWSVAHRLARAVGDTGALGQAPAVDRLVVCHGDACAPNTLLAESASDGAGAEAGAEAVAWVDLSGLGTGDRWADIAVATMSLEWNYGPGWQEVFLRAYGVDPDPVRTAYYRALWDVGP</sequence>
<protein>
    <submittedName>
        <fullName evidence="9">Phosphotransferase</fullName>
    </submittedName>
</protein>
<evidence type="ECO:0000256" key="3">
    <source>
        <dbReference type="ARBA" id="ARBA00022741"/>
    </source>
</evidence>
<evidence type="ECO:0000256" key="6">
    <source>
        <dbReference type="ARBA" id="ARBA00023251"/>
    </source>
</evidence>
<feature type="domain" description="Aminoglycoside phosphotransferase" evidence="8">
    <location>
        <begin position="171"/>
        <end position="255"/>
    </location>
</feature>
<dbReference type="Gene3D" id="3.90.1200.10">
    <property type="match status" value="2"/>
</dbReference>
<reference evidence="9 10" key="1">
    <citation type="submission" date="2024-07" db="EMBL/GenBank/DDBJ databases">
        <authorList>
            <person name="Thanompreechachai J."/>
            <person name="Duangmal K."/>
        </authorList>
    </citation>
    <scope>NUCLEOTIDE SEQUENCE [LARGE SCALE GENOMIC DNA]</scope>
    <source>
        <strain evidence="9 10">LSe6-4</strain>
    </source>
</reference>
<keyword evidence="6 7" id="KW-0046">Antibiotic resistance</keyword>
<evidence type="ECO:0000256" key="4">
    <source>
        <dbReference type="ARBA" id="ARBA00022777"/>
    </source>
</evidence>
<dbReference type="EMBL" id="JBGFTU010000002">
    <property type="protein sequence ID" value="MEZ0163553.1"/>
    <property type="molecule type" value="Genomic_DNA"/>
</dbReference>
<evidence type="ECO:0000256" key="1">
    <source>
        <dbReference type="ARBA" id="ARBA00006219"/>
    </source>
</evidence>
<dbReference type="InterPro" id="IPR002575">
    <property type="entry name" value="Aminoglycoside_PTrfase"/>
</dbReference>
<dbReference type="Gene3D" id="3.30.200.20">
    <property type="entry name" value="Phosphorylase Kinase, domain 1"/>
    <property type="match status" value="1"/>
</dbReference>
<evidence type="ECO:0000256" key="5">
    <source>
        <dbReference type="ARBA" id="ARBA00022840"/>
    </source>
</evidence>
<evidence type="ECO:0000256" key="2">
    <source>
        <dbReference type="ARBA" id="ARBA00022679"/>
    </source>
</evidence>
<keyword evidence="10" id="KW-1185">Reference proteome</keyword>
<keyword evidence="2 7" id="KW-0808">Transferase</keyword>
<dbReference type="CDD" id="cd05150">
    <property type="entry name" value="APH"/>
    <property type="match status" value="1"/>
</dbReference>
<dbReference type="RefSeq" id="WP_370439807.1">
    <property type="nucleotide sequence ID" value="NZ_JBGFTU010000002.1"/>
</dbReference>